<accession>A0A5B7JBW8</accession>
<protein>
    <submittedName>
        <fullName evidence="1">Uncharacterized protein</fullName>
    </submittedName>
</protein>
<comment type="caution">
    <text evidence="1">The sequence shown here is derived from an EMBL/GenBank/DDBJ whole genome shotgun (WGS) entry which is preliminary data.</text>
</comment>
<evidence type="ECO:0000313" key="1">
    <source>
        <dbReference type="EMBL" id="MPC94250.1"/>
    </source>
</evidence>
<gene>
    <name evidence="1" type="ORF">E2C01_089412</name>
</gene>
<evidence type="ECO:0000313" key="2">
    <source>
        <dbReference type="Proteomes" id="UP000324222"/>
    </source>
</evidence>
<reference evidence="1 2" key="1">
    <citation type="submission" date="2019-05" db="EMBL/GenBank/DDBJ databases">
        <title>Another draft genome of Portunus trituberculatus and its Hox gene families provides insights of decapod evolution.</title>
        <authorList>
            <person name="Jeong J.-H."/>
            <person name="Song I."/>
            <person name="Kim S."/>
            <person name="Choi T."/>
            <person name="Kim D."/>
            <person name="Ryu S."/>
            <person name="Kim W."/>
        </authorList>
    </citation>
    <scope>NUCLEOTIDE SEQUENCE [LARGE SCALE GENOMIC DNA]</scope>
    <source>
        <tissue evidence="1">Muscle</tissue>
    </source>
</reference>
<dbReference type="AlphaFoldDB" id="A0A5B7JBW8"/>
<dbReference type="Proteomes" id="UP000324222">
    <property type="component" value="Unassembled WGS sequence"/>
</dbReference>
<keyword evidence="2" id="KW-1185">Reference proteome</keyword>
<sequence length="107" mass="11680">MAALTPCATSRRPQSLKKKDNGKYFSKLLFIHLTKLNVLCRYSNYNNSATTDNKHCTATLHESDSNIRGLGTVNNNIRCLTTASDNNASCGMNVNAFSLSSHALAVQ</sequence>
<dbReference type="EMBL" id="VSRR010097806">
    <property type="protein sequence ID" value="MPC94250.1"/>
    <property type="molecule type" value="Genomic_DNA"/>
</dbReference>
<name>A0A5B7JBW8_PORTR</name>
<proteinExistence type="predicted"/>
<organism evidence="1 2">
    <name type="scientific">Portunus trituberculatus</name>
    <name type="common">Swimming crab</name>
    <name type="synonym">Neptunus trituberculatus</name>
    <dbReference type="NCBI Taxonomy" id="210409"/>
    <lineage>
        <taxon>Eukaryota</taxon>
        <taxon>Metazoa</taxon>
        <taxon>Ecdysozoa</taxon>
        <taxon>Arthropoda</taxon>
        <taxon>Crustacea</taxon>
        <taxon>Multicrustacea</taxon>
        <taxon>Malacostraca</taxon>
        <taxon>Eumalacostraca</taxon>
        <taxon>Eucarida</taxon>
        <taxon>Decapoda</taxon>
        <taxon>Pleocyemata</taxon>
        <taxon>Brachyura</taxon>
        <taxon>Eubrachyura</taxon>
        <taxon>Portunoidea</taxon>
        <taxon>Portunidae</taxon>
        <taxon>Portuninae</taxon>
        <taxon>Portunus</taxon>
    </lineage>
</organism>